<dbReference type="AlphaFoldDB" id="W2C0X8"/>
<dbReference type="Proteomes" id="UP000018837">
    <property type="component" value="Unassembled WGS sequence"/>
</dbReference>
<dbReference type="PATRIC" id="fig|1411148.3.peg.2295"/>
<dbReference type="Gene3D" id="2.40.160.10">
    <property type="entry name" value="Porin"/>
    <property type="match status" value="1"/>
</dbReference>
<evidence type="ECO:0000313" key="3">
    <source>
        <dbReference type="Proteomes" id="UP000018837"/>
    </source>
</evidence>
<dbReference type="InterPro" id="IPR023614">
    <property type="entry name" value="Porin_dom_sf"/>
</dbReference>
<keyword evidence="1" id="KW-0732">Signal</keyword>
<sequence length="442" mass="49645">MNKVKIGLLLGLMAGVATVPVEAQVNASDSVQHHVLGNRLSVGGYGEIAYSRNFYSDNVYRYSDAAKYKNDPSHGRFDVPHAVIYLNYNFGKGWTMGTEIEFEHTGTGSAQEKEFTEGGEWEMEVEKGGEVELEQFWIQKSFSRAFNIRAGHIVVPIGMTNAHHEPLHFFTVYRPEGEATILPCTWHDTGISFWGRTGRVRYEAQVVAGLDAFFFDREGWVSGGAGSPYEFKVANKYGFIGRLDYYAFPGLRIGLSGYYGRAMHNAFPHDLEGKDANGNVKRYDNVKGTVAIGAFDFAFNRFNWIVRGNADYGYVGDAATISTIKRNLTANSAPYKKTPVGKNAVAVGLEAGYDIFSQVARLRADDQKFYLFGRYEYYNSYIPSSDQQKYEYTGKQRLAVGFNYFPLPQIVVKGEYSTRLLKQQYNNEPSISLGIAYEGFFL</sequence>
<organism evidence="2 3">
    <name type="scientific">Tannerella sp. oral taxon BU063 isolate Cell 2</name>
    <dbReference type="NCBI Taxonomy" id="1411148"/>
    <lineage>
        <taxon>Bacteria</taxon>
        <taxon>Pseudomonadati</taxon>
        <taxon>Bacteroidota</taxon>
        <taxon>Bacteroidia</taxon>
        <taxon>Bacteroidales</taxon>
        <taxon>Tannerellaceae</taxon>
        <taxon>Tannerella</taxon>
    </lineage>
</organism>
<feature type="signal peptide" evidence="1">
    <location>
        <begin position="1"/>
        <end position="23"/>
    </location>
</feature>
<evidence type="ECO:0000256" key="1">
    <source>
        <dbReference type="SAM" id="SignalP"/>
    </source>
</evidence>
<dbReference type="SUPFAM" id="SSF56935">
    <property type="entry name" value="Porins"/>
    <property type="match status" value="1"/>
</dbReference>
<protein>
    <recommendedName>
        <fullName evidence="4">Porin</fullName>
    </recommendedName>
</protein>
<name>W2C0X8_9BACT</name>
<accession>W2C0X8</accession>
<evidence type="ECO:0000313" key="2">
    <source>
        <dbReference type="EMBL" id="ETK00693.1"/>
    </source>
</evidence>
<reference evidence="2 3" key="1">
    <citation type="submission" date="2013-11" db="EMBL/GenBank/DDBJ databases">
        <title>Single cell genomics of uncultured Tannerella BU063 (oral taxon 286).</title>
        <authorList>
            <person name="Beall C.J."/>
            <person name="Campbell A.G."/>
            <person name="Griffen A.L."/>
            <person name="Podar M."/>
            <person name="Leys E.J."/>
        </authorList>
    </citation>
    <scope>NUCLEOTIDE SEQUENCE [LARGE SCALE GENOMIC DNA]</scope>
    <source>
        <strain evidence="2">Cell 2</strain>
    </source>
</reference>
<gene>
    <name evidence="2" type="ORF">N425_13660</name>
</gene>
<dbReference type="EMBL" id="AYUF01000496">
    <property type="protein sequence ID" value="ETK00693.1"/>
    <property type="molecule type" value="Genomic_DNA"/>
</dbReference>
<feature type="chain" id="PRO_5004813280" description="Porin" evidence="1">
    <location>
        <begin position="24"/>
        <end position="442"/>
    </location>
</feature>
<comment type="caution">
    <text evidence="2">The sequence shown here is derived from an EMBL/GenBank/DDBJ whole genome shotgun (WGS) entry which is preliminary data.</text>
</comment>
<evidence type="ECO:0008006" key="4">
    <source>
        <dbReference type="Google" id="ProtNLM"/>
    </source>
</evidence>
<proteinExistence type="predicted"/>